<feature type="region of interest" description="Disordered" evidence="1">
    <location>
        <begin position="1"/>
        <end position="26"/>
    </location>
</feature>
<organism evidence="3 4">
    <name type="scientific">Rhodococcus opacus</name>
    <name type="common">Nocardia opaca</name>
    <dbReference type="NCBI Taxonomy" id="37919"/>
    <lineage>
        <taxon>Bacteria</taxon>
        <taxon>Bacillati</taxon>
        <taxon>Actinomycetota</taxon>
        <taxon>Actinomycetes</taxon>
        <taxon>Mycobacteriales</taxon>
        <taxon>Nocardiaceae</taxon>
        <taxon>Rhodococcus</taxon>
    </lineage>
</organism>
<dbReference type="Proteomes" id="UP000028488">
    <property type="component" value="Chromosome"/>
</dbReference>
<accession>A0A076ENB2</accession>
<feature type="transmembrane region" description="Helical" evidence="2">
    <location>
        <begin position="119"/>
        <end position="138"/>
    </location>
</feature>
<dbReference type="AlphaFoldDB" id="A0A076ENB2"/>
<dbReference type="Pfam" id="PF06772">
    <property type="entry name" value="LtrA"/>
    <property type="match status" value="1"/>
</dbReference>
<evidence type="ECO:0000313" key="3">
    <source>
        <dbReference type="EMBL" id="AII07286.1"/>
    </source>
</evidence>
<reference evidence="3 4" key="1">
    <citation type="submission" date="2014-07" db="EMBL/GenBank/DDBJ databases">
        <title>Genome Sequence of Rhodococcus opacus Strain R7, a Biodegrader of Mono- and Polycyclic Aromatic Hydrocarbons.</title>
        <authorList>
            <person name="Di Gennaro P."/>
            <person name="Zampolli J."/>
            <person name="Presti I."/>
            <person name="Cappelletti M."/>
            <person name="D'Ursi P."/>
            <person name="Orro A."/>
            <person name="Mezzelani A."/>
            <person name="Milanesi L."/>
        </authorList>
    </citation>
    <scope>NUCLEOTIDE SEQUENCE [LARGE SCALE GENOMIC DNA]</scope>
    <source>
        <strain evidence="3 4">R7</strain>
    </source>
</reference>
<evidence type="ECO:0000256" key="2">
    <source>
        <dbReference type="SAM" id="Phobius"/>
    </source>
</evidence>
<feature type="transmembrane region" description="Helical" evidence="2">
    <location>
        <begin position="241"/>
        <end position="261"/>
    </location>
</feature>
<proteinExistence type="predicted"/>
<feature type="transmembrane region" description="Helical" evidence="2">
    <location>
        <begin position="282"/>
        <end position="300"/>
    </location>
</feature>
<gene>
    <name evidence="3" type="ORF">EP51_22575</name>
</gene>
<dbReference type="eggNOG" id="COG4292">
    <property type="taxonomic scope" value="Bacteria"/>
</dbReference>
<protein>
    <submittedName>
        <fullName evidence="3">Low temperature requirement protein A</fullName>
    </submittedName>
</protein>
<keyword evidence="2" id="KW-1133">Transmembrane helix</keyword>
<evidence type="ECO:0000256" key="1">
    <source>
        <dbReference type="SAM" id="MobiDB-lite"/>
    </source>
</evidence>
<feature type="transmembrane region" description="Helical" evidence="2">
    <location>
        <begin position="150"/>
        <end position="172"/>
    </location>
</feature>
<dbReference type="PANTHER" id="PTHR36840:SF1">
    <property type="entry name" value="BLL5714 PROTEIN"/>
    <property type="match status" value="1"/>
</dbReference>
<evidence type="ECO:0000313" key="4">
    <source>
        <dbReference type="Proteomes" id="UP000028488"/>
    </source>
</evidence>
<feature type="transmembrane region" description="Helical" evidence="2">
    <location>
        <begin position="178"/>
        <end position="199"/>
    </location>
</feature>
<sequence>MTVDDGNAAGGSAGREPDTGGSQESNGRSVGNLELFFDLTFVFAMSQVTHLMLSDISWHGFGRGVLALLALWWAWVCYAWLTNLFETARVMQTTLIIVAMAAMLIAAIALPTAFTTGALVFGLALLAVRVINVGMLFASSSRDEDGVASAIRRLAPGLLVGPALIVAAAFVASPYRELLWVAAAAVDFGSPLVAGISGLRFVPSYFIERHGSVIIIALGETIIALGAGATENLRRPGVLGAVVLGVLISATLWWTYFGLTAGAEERMQRTLGVDRVRLARDAYSYLHLPLVAGIVFFALGARVSVEHIDEPLAPLAALALTGGVALFYAAEVAYRWRDHHQLTVDRLLTAAAALLVFPVAISVPAVLSLTVLTAIGVLRLAWELWRRPQIGTGIAGAVR</sequence>
<feature type="transmembrane region" description="Helical" evidence="2">
    <location>
        <begin position="351"/>
        <end position="378"/>
    </location>
</feature>
<dbReference type="PANTHER" id="PTHR36840">
    <property type="entry name" value="BLL5714 PROTEIN"/>
    <property type="match status" value="1"/>
</dbReference>
<feature type="transmembrane region" description="Helical" evidence="2">
    <location>
        <begin position="60"/>
        <end position="81"/>
    </location>
</feature>
<name>A0A076ENB2_RHOOP</name>
<keyword evidence="2" id="KW-0812">Transmembrane</keyword>
<feature type="transmembrane region" description="Helical" evidence="2">
    <location>
        <begin position="312"/>
        <end position="330"/>
    </location>
</feature>
<feature type="transmembrane region" description="Helical" evidence="2">
    <location>
        <begin position="211"/>
        <end position="229"/>
    </location>
</feature>
<keyword evidence="2" id="KW-0472">Membrane</keyword>
<dbReference type="EMBL" id="CP008947">
    <property type="protein sequence ID" value="AII07286.1"/>
    <property type="molecule type" value="Genomic_DNA"/>
</dbReference>
<dbReference type="InterPro" id="IPR010640">
    <property type="entry name" value="Low_temperature_requirement_A"/>
</dbReference>
<dbReference type="RefSeq" id="WP_128640436.1">
    <property type="nucleotide sequence ID" value="NZ_CP008947.1"/>
</dbReference>
<feature type="transmembrane region" description="Helical" evidence="2">
    <location>
        <begin position="93"/>
        <end position="113"/>
    </location>
</feature>